<evidence type="ECO:0000313" key="2">
    <source>
        <dbReference type="Proteomes" id="UP001054945"/>
    </source>
</evidence>
<name>A0AAV4QBU6_CAEEX</name>
<evidence type="ECO:0000313" key="1">
    <source>
        <dbReference type="EMBL" id="GIY05576.1"/>
    </source>
</evidence>
<keyword evidence="2" id="KW-1185">Reference proteome</keyword>
<sequence>MGSRVLFSLNTLFSRHPFFPAKKGQSCGLFTFQKKEGGKNRCCVFFYSTSVVCVNRQQLSVTSQAARAPFRSAASSLTCADAAPHRRMSGGGRKECIIPIQLGRSPVYTRH</sequence>
<dbReference type="Proteomes" id="UP001054945">
    <property type="component" value="Unassembled WGS sequence"/>
</dbReference>
<reference evidence="1 2" key="1">
    <citation type="submission" date="2021-06" db="EMBL/GenBank/DDBJ databases">
        <title>Caerostris extrusa draft genome.</title>
        <authorList>
            <person name="Kono N."/>
            <person name="Arakawa K."/>
        </authorList>
    </citation>
    <scope>NUCLEOTIDE SEQUENCE [LARGE SCALE GENOMIC DNA]</scope>
</reference>
<protein>
    <submittedName>
        <fullName evidence="1">Uncharacterized protein</fullName>
    </submittedName>
</protein>
<gene>
    <name evidence="1" type="ORF">CEXT_112851</name>
</gene>
<proteinExistence type="predicted"/>
<dbReference type="EMBL" id="BPLR01005860">
    <property type="protein sequence ID" value="GIY05576.1"/>
    <property type="molecule type" value="Genomic_DNA"/>
</dbReference>
<dbReference type="AlphaFoldDB" id="A0AAV4QBU6"/>
<accession>A0AAV4QBU6</accession>
<comment type="caution">
    <text evidence="1">The sequence shown here is derived from an EMBL/GenBank/DDBJ whole genome shotgun (WGS) entry which is preliminary data.</text>
</comment>
<organism evidence="1 2">
    <name type="scientific">Caerostris extrusa</name>
    <name type="common">Bark spider</name>
    <name type="synonym">Caerostris bankana</name>
    <dbReference type="NCBI Taxonomy" id="172846"/>
    <lineage>
        <taxon>Eukaryota</taxon>
        <taxon>Metazoa</taxon>
        <taxon>Ecdysozoa</taxon>
        <taxon>Arthropoda</taxon>
        <taxon>Chelicerata</taxon>
        <taxon>Arachnida</taxon>
        <taxon>Araneae</taxon>
        <taxon>Araneomorphae</taxon>
        <taxon>Entelegynae</taxon>
        <taxon>Araneoidea</taxon>
        <taxon>Araneidae</taxon>
        <taxon>Caerostris</taxon>
    </lineage>
</organism>